<proteinExistence type="predicted"/>
<protein>
    <submittedName>
        <fullName evidence="1">Uncharacterized protein</fullName>
    </submittedName>
</protein>
<keyword evidence="2" id="KW-1185">Reference proteome</keyword>
<dbReference type="OrthoDB" id="5881337at2"/>
<reference evidence="2" key="1">
    <citation type="submission" date="2016-10" db="EMBL/GenBank/DDBJ databases">
        <authorList>
            <person name="Varghese N."/>
            <person name="Submissions S."/>
        </authorList>
    </citation>
    <scope>NUCLEOTIDE SEQUENCE [LARGE SCALE GENOMIC DNA]</scope>
    <source>
        <strain evidence="2">CGMCC 1.6494</strain>
    </source>
</reference>
<sequence length="64" mass="7074">MKNYSLNTSDIDTCDHPNINPANGLPMLIDGIIDIEGNLYGSSDISGNNFENEIFLTFDVFGEF</sequence>
<gene>
    <name evidence="1" type="ORF">SAMN04487951_106239</name>
</gene>
<name>A0A1H0CXV3_9GAMM</name>
<evidence type="ECO:0000313" key="2">
    <source>
        <dbReference type="Proteomes" id="UP000199677"/>
    </source>
</evidence>
<dbReference type="EMBL" id="FNII01000006">
    <property type="protein sequence ID" value="SDN62724.1"/>
    <property type="molecule type" value="Genomic_DNA"/>
</dbReference>
<evidence type="ECO:0000313" key="1">
    <source>
        <dbReference type="EMBL" id="SDN62724.1"/>
    </source>
</evidence>
<dbReference type="RefSeq" id="WP_139172919.1">
    <property type="nucleotide sequence ID" value="NZ_FNII01000006.1"/>
</dbReference>
<dbReference type="Proteomes" id="UP000199677">
    <property type="component" value="Unassembled WGS sequence"/>
</dbReference>
<dbReference type="STRING" id="416873.SAMN04487951_106239"/>
<organism evidence="1 2">
    <name type="scientific">Vreelandella arcis</name>
    <dbReference type="NCBI Taxonomy" id="416873"/>
    <lineage>
        <taxon>Bacteria</taxon>
        <taxon>Pseudomonadati</taxon>
        <taxon>Pseudomonadota</taxon>
        <taxon>Gammaproteobacteria</taxon>
        <taxon>Oceanospirillales</taxon>
        <taxon>Halomonadaceae</taxon>
        <taxon>Vreelandella</taxon>
    </lineage>
</organism>
<dbReference type="AlphaFoldDB" id="A0A1H0CXV3"/>
<accession>A0A1H0CXV3</accession>